<sequence>MISLELVRGLKLKVQMLADPVKVFRLGGVQSYITAITRVKITLGMDVVYVMNVWLANIGEAGIRLCMREGLVRMPDEEMVVMCTGPSHERVGLDMPVHPDETLHLQPSEHGIVRVRYGQTNPQREVVWADRGDPWVSQVIYASKSWAVAVKVINISQSRLWLSTGTVVTRIVENGYFPQAGRF</sequence>
<reference evidence="2" key="1">
    <citation type="submission" date="2017-03" db="EMBL/GenBank/DDBJ databases">
        <title>Phytopthora megakarya and P. palmivora, two closely related causual agents of cacao black pod achieved similar genome size and gene model numbers by different mechanisms.</title>
        <authorList>
            <person name="Ali S."/>
            <person name="Shao J."/>
            <person name="Larry D.J."/>
            <person name="Kronmiller B."/>
            <person name="Shen D."/>
            <person name="Strem M.D."/>
            <person name="Melnick R.L."/>
            <person name="Guiltinan M.J."/>
            <person name="Tyler B.M."/>
            <person name="Meinhardt L.W."/>
            <person name="Bailey B.A."/>
        </authorList>
    </citation>
    <scope>NUCLEOTIDE SEQUENCE [LARGE SCALE GENOMIC DNA]</scope>
    <source>
        <strain evidence="2">zdho120</strain>
    </source>
</reference>
<evidence type="ECO:0000313" key="1">
    <source>
        <dbReference type="EMBL" id="OWY92496.1"/>
    </source>
</evidence>
<protein>
    <recommendedName>
        <fullName evidence="3">Aspartic protease</fullName>
    </recommendedName>
</protein>
<accession>A0A225UIT5</accession>
<gene>
    <name evidence="1" type="ORF">PHMEG_00038474</name>
</gene>
<dbReference type="Proteomes" id="UP000198211">
    <property type="component" value="Unassembled WGS sequence"/>
</dbReference>
<proteinExistence type="predicted"/>
<organism evidence="1 2">
    <name type="scientific">Phytophthora megakarya</name>
    <dbReference type="NCBI Taxonomy" id="4795"/>
    <lineage>
        <taxon>Eukaryota</taxon>
        <taxon>Sar</taxon>
        <taxon>Stramenopiles</taxon>
        <taxon>Oomycota</taxon>
        <taxon>Peronosporomycetes</taxon>
        <taxon>Peronosporales</taxon>
        <taxon>Peronosporaceae</taxon>
        <taxon>Phytophthora</taxon>
    </lineage>
</organism>
<comment type="caution">
    <text evidence="1">The sequence shown here is derived from an EMBL/GenBank/DDBJ whole genome shotgun (WGS) entry which is preliminary data.</text>
</comment>
<name>A0A225UIT5_9STRA</name>
<feature type="non-terminal residue" evidence="1">
    <location>
        <position position="183"/>
    </location>
</feature>
<evidence type="ECO:0000313" key="2">
    <source>
        <dbReference type="Proteomes" id="UP000198211"/>
    </source>
</evidence>
<evidence type="ECO:0008006" key="3">
    <source>
        <dbReference type="Google" id="ProtNLM"/>
    </source>
</evidence>
<dbReference type="EMBL" id="NBNE01017930">
    <property type="protein sequence ID" value="OWY92496.1"/>
    <property type="molecule type" value="Genomic_DNA"/>
</dbReference>
<dbReference type="AlphaFoldDB" id="A0A225UIT5"/>
<dbReference type="OrthoDB" id="128412at2759"/>
<keyword evidence="2" id="KW-1185">Reference proteome</keyword>